<accession>A0ABY4HYY7</accession>
<feature type="domain" description="DUF3347" evidence="2">
    <location>
        <begin position="28"/>
        <end position="118"/>
    </location>
</feature>
<dbReference type="Proteomes" id="UP000830198">
    <property type="component" value="Chromosome"/>
</dbReference>
<keyword evidence="4" id="KW-1185">Reference proteome</keyword>
<feature type="signal peptide" evidence="1">
    <location>
        <begin position="1"/>
        <end position="19"/>
    </location>
</feature>
<proteinExistence type="predicted"/>
<evidence type="ECO:0000313" key="4">
    <source>
        <dbReference type="Proteomes" id="UP000830198"/>
    </source>
</evidence>
<sequence>MKSLIIATTILLATFSAKAANLSLSQLLSLYYDVKNALVNSDAGTAGSKAAEFVKVLNTADMNALSAEEHKAFMPLSEKLAADAAAIAKSTDLSAQREKFKTFSNNIYTLAKAVKLSDTPVYQQYCPMQKSYWLSGDAAVKNPYYGKQMLTCGKVTDTIK</sequence>
<dbReference type="InterPro" id="IPR021782">
    <property type="entry name" value="DUF3347"/>
</dbReference>
<gene>
    <name evidence="3" type="ORF">MYF79_27815</name>
</gene>
<evidence type="ECO:0000313" key="3">
    <source>
        <dbReference type="EMBL" id="UPK68772.1"/>
    </source>
</evidence>
<evidence type="ECO:0000259" key="2">
    <source>
        <dbReference type="Pfam" id="PF11827"/>
    </source>
</evidence>
<keyword evidence="1" id="KW-0732">Signal</keyword>
<organism evidence="3 4">
    <name type="scientific">Chitinophaga filiformis</name>
    <name type="common">Myxococcus filiformis</name>
    <name type="synonym">Flexibacter filiformis</name>
    <dbReference type="NCBI Taxonomy" id="104663"/>
    <lineage>
        <taxon>Bacteria</taxon>
        <taxon>Pseudomonadati</taxon>
        <taxon>Bacteroidota</taxon>
        <taxon>Chitinophagia</taxon>
        <taxon>Chitinophagales</taxon>
        <taxon>Chitinophagaceae</taxon>
        <taxon>Chitinophaga</taxon>
    </lineage>
</organism>
<dbReference type="RefSeq" id="WP_247811139.1">
    <property type="nucleotide sequence ID" value="NZ_CP095855.1"/>
</dbReference>
<protein>
    <submittedName>
        <fullName evidence="3">DUF3347 domain-containing protein</fullName>
    </submittedName>
</protein>
<name>A0ABY4HYY7_CHIFI</name>
<dbReference type="EMBL" id="CP095855">
    <property type="protein sequence ID" value="UPK68772.1"/>
    <property type="molecule type" value="Genomic_DNA"/>
</dbReference>
<feature type="chain" id="PRO_5045661035" evidence="1">
    <location>
        <begin position="20"/>
        <end position="160"/>
    </location>
</feature>
<dbReference type="Pfam" id="PF11827">
    <property type="entry name" value="DUF3347"/>
    <property type="match status" value="1"/>
</dbReference>
<reference evidence="3 4" key="1">
    <citation type="submission" date="2022-04" db="EMBL/GenBank/DDBJ databases">
        <title>The arsenic-methylating capacity of Chitinophaga filiformis YT5 during chitin decomposition.</title>
        <authorList>
            <person name="Chen G."/>
            <person name="Liang Y."/>
        </authorList>
    </citation>
    <scope>NUCLEOTIDE SEQUENCE [LARGE SCALE GENOMIC DNA]</scope>
    <source>
        <strain evidence="3 4">YT5</strain>
    </source>
</reference>
<evidence type="ECO:0000256" key="1">
    <source>
        <dbReference type="SAM" id="SignalP"/>
    </source>
</evidence>